<protein>
    <submittedName>
        <fullName evidence="5">Beta-N-acetylhexosaminidase</fullName>
    </submittedName>
</protein>
<dbReference type="Proteomes" id="UP000308230">
    <property type="component" value="Unassembled WGS sequence"/>
</dbReference>
<dbReference type="PANTHER" id="PTHR21040:SF8">
    <property type="entry name" value="BCDNA.GH04120"/>
    <property type="match status" value="1"/>
</dbReference>
<evidence type="ECO:0000313" key="5">
    <source>
        <dbReference type="EMBL" id="TLS37214.1"/>
    </source>
</evidence>
<evidence type="ECO:0000256" key="1">
    <source>
        <dbReference type="ARBA" id="ARBA00006285"/>
    </source>
</evidence>
<dbReference type="PANTHER" id="PTHR21040">
    <property type="entry name" value="BCDNA.GH04120"/>
    <property type="match status" value="1"/>
</dbReference>
<evidence type="ECO:0000259" key="4">
    <source>
        <dbReference type="Pfam" id="PF18088"/>
    </source>
</evidence>
<evidence type="ECO:0000313" key="6">
    <source>
        <dbReference type="Proteomes" id="UP000308230"/>
    </source>
</evidence>
<dbReference type="CDD" id="cd06565">
    <property type="entry name" value="GH20_GcnA-like"/>
    <property type="match status" value="1"/>
</dbReference>
<name>A0A5R9F9I4_9BACL</name>
<dbReference type="AlphaFoldDB" id="A0A5R9F9I4"/>
<dbReference type="InterPro" id="IPR038901">
    <property type="entry name" value="HEXDC-like"/>
</dbReference>
<dbReference type="SUPFAM" id="SSF51445">
    <property type="entry name" value="(Trans)glycosidases"/>
    <property type="match status" value="1"/>
</dbReference>
<sequence length="538" mass="62356">MNGIMLDCSRNAVMKPEGIERFIIVMAMMGLNMLMLYMEDTYEIEEQPYFGYMRGRFSKEELKCLDDYADKFGIELIPSIQTLAHLTTFLRWDSNAEIMDTPDILLAGSPNTYRLIEQMISAVMEPFRTSRLHLGMDEAHFLGRGVYLKKNGYRTSFDIMNDHLKQVLKVTRKKGIDPMIWSDMYFRMSSETGDYYDKKAIIPDSVIEGMPSDVQFVYWDYYHEDEHFYKDYLKKHKSFGTKPVFAGGIWTFNGIAINYKKTIRSLHAGLSACKQEGISEVFGTLWGDDGAETNPFTGLLGLQLMAEHGYAEKIDMENVKDRFQFCTGADMDCFIALGELDQPPGSAKEVQLEPDNPSKFLLWQDPLLGLFDKQVEGMPLNRFYRELELKLRQEQIRAGGWSWLFELPRQICSVLTMKSEIGIRLKRLYDEDEKEKLRDIADNELVELTKRVEILQKIHYEHWMEINKPFGWEVLDIRYGGLLARIGTTRKRLEAYLSGSISSIPELEEERLPYTSAVQNHAYSRSNVYQKIATPNVF</sequence>
<dbReference type="InterPro" id="IPR017853">
    <property type="entry name" value="GH"/>
</dbReference>
<comment type="similarity">
    <text evidence="1">Belongs to the glycosyl hydrolase 20 family.</text>
</comment>
<gene>
    <name evidence="5" type="ORF">FCL54_11855</name>
</gene>
<feature type="domain" description="Glycoside hydrolase family 20 catalytic" evidence="3">
    <location>
        <begin position="3"/>
        <end position="189"/>
    </location>
</feature>
<dbReference type="InterPro" id="IPR041063">
    <property type="entry name" value="Glyco_H_20C_C"/>
</dbReference>
<proteinExistence type="inferred from homology"/>
<dbReference type="OrthoDB" id="383771at2"/>
<dbReference type="GO" id="GO:0005975">
    <property type="term" value="P:carbohydrate metabolic process"/>
    <property type="evidence" value="ECO:0007669"/>
    <property type="project" value="InterPro"/>
</dbReference>
<dbReference type="Gene3D" id="3.20.20.80">
    <property type="entry name" value="Glycosidases"/>
    <property type="match status" value="1"/>
</dbReference>
<dbReference type="Pfam" id="PF18088">
    <property type="entry name" value="Glyco_H_20C_C"/>
    <property type="match status" value="1"/>
</dbReference>
<dbReference type="Pfam" id="PF00728">
    <property type="entry name" value="Glyco_hydro_20"/>
    <property type="match status" value="1"/>
</dbReference>
<dbReference type="RefSeq" id="WP_138126676.1">
    <property type="nucleotide sequence ID" value="NZ_SWLG01000007.1"/>
</dbReference>
<keyword evidence="6" id="KW-1185">Reference proteome</keyword>
<feature type="domain" description="Glycoside Hydrolase 20C C-terminal" evidence="4">
    <location>
        <begin position="332"/>
        <end position="520"/>
    </location>
</feature>
<dbReference type="InterPro" id="IPR015883">
    <property type="entry name" value="Glyco_hydro_20_cat"/>
</dbReference>
<dbReference type="EMBL" id="SWLG01000007">
    <property type="protein sequence ID" value="TLS37214.1"/>
    <property type="molecule type" value="Genomic_DNA"/>
</dbReference>
<keyword evidence="2" id="KW-0378">Hydrolase</keyword>
<reference evidence="5 6" key="1">
    <citation type="submission" date="2019-04" db="EMBL/GenBank/DDBJ databases">
        <title>Bacillus caeni sp. nov., a bacterium isolated from mangrove sediment.</title>
        <authorList>
            <person name="Huang H."/>
            <person name="Mo K."/>
            <person name="Hu Y."/>
        </authorList>
    </citation>
    <scope>NUCLEOTIDE SEQUENCE [LARGE SCALE GENOMIC DNA]</scope>
    <source>
        <strain evidence="5 6">HB172195</strain>
    </source>
</reference>
<dbReference type="GO" id="GO:0004563">
    <property type="term" value="F:beta-N-acetylhexosaminidase activity"/>
    <property type="evidence" value="ECO:0007669"/>
    <property type="project" value="UniProtKB-ARBA"/>
</dbReference>
<organism evidence="5 6">
    <name type="scientific">Exobacillus caeni</name>
    <dbReference type="NCBI Taxonomy" id="2574798"/>
    <lineage>
        <taxon>Bacteria</taxon>
        <taxon>Bacillati</taxon>
        <taxon>Bacillota</taxon>
        <taxon>Bacilli</taxon>
        <taxon>Bacillales</taxon>
        <taxon>Guptibacillaceae</taxon>
        <taxon>Exobacillus</taxon>
    </lineage>
</organism>
<evidence type="ECO:0000259" key="3">
    <source>
        <dbReference type="Pfam" id="PF00728"/>
    </source>
</evidence>
<dbReference type="Gene3D" id="1.20.120.670">
    <property type="entry name" value="N-acetyl-b-d-glucoasminidase"/>
    <property type="match status" value="1"/>
</dbReference>
<comment type="caution">
    <text evidence="5">The sequence shown here is derived from an EMBL/GenBank/DDBJ whole genome shotgun (WGS) entry which is preliminary data.</text>
</comment>
<evidence type="ECO:0000256" key="2">
    <source>
        <dbReference type="ARBA" id="ARBA00022801"/>
    </source>
</evidence>
<accession>A0A5R9F9I4</accession>